<reference evidence="4" key="2">
    <citation type="submission" date="2025-09" db="UniProtKB">
        <authorList>
            <consortium name="Ensembl"/>
        </authorList>
    </citation>
    <scope>IDENTIFICATION</scope>
</reference>
<reference evidence="4" key="1">
    <citation type="submission" date="2025-08" db="UniProtKB">
        <authorList>
            <consortium name="Ensembl"/>
        </authorList>
    </citation>
    <scope>IDENTIFICATION</scope>
</reference>
<dbReference type="AlphaFoldDB" id="A0A3Q2QW99"/>
<dbReference type="Pfam" id="PF00536">
    <property type="entry name" value="SAM_1"/>
    <property type="match status" value="2"/>
</dbReference>
<feature type="coiled-coil region" evidence="1">
    <location>
        <begin position="115"/>
        <end position="251"/>
    </location>
</feature>
<dbReference type="PROSITE" id="PS50105">
    <property type="entry name" value="SAM_DOMAIN"/>
    <property type="match status" value="2"/>
</dbReference>
<dbReference type="Pfam" id="PF07647">
    <property type="entry name" value="SAM_2"/>
    <property type="match status" value="1"/>
</dbReference>
<proteinExistence type="predicted"/>
<evidence type="ECO:0000256" key="2">
    <source>
        <dbReference type="SAM" id="MobiDB-lite"/>
    </source>
</evidence>
<dbReference type="STRING" id="8078.ENSFHEP00000032266"/>
<feature type="region of interest" description="Disordered" evidence="2">
    <location>
        <begin position="305"/>
        <end position="402"/>
    </location>
</feature>
<dbReference type="PANTHER" id="PTHR12776">
    <property type="entry name" value="KAZRIN-RELATED"/>
    <property type="match status" value="1"/>
</dbReference>
<dbReference type="Gene3D" id="1.10.287.1490">
    <property type="match status" value="1"/>
</dbReference>
<dbReference type="GeneTree" id="ENSGT00940000154570"/>
<keyword evidence="5" id="KW-1185">Reference proteome</keyword>
<dbReference type="SUPFAM" id="SSF47769">
    <property type="entry name" value="SAM/Pointed domain"/>
    <property type="match status" value="3"/>
</dbReference>
<dbReference type="InterPro" id="IPR059089">
    <property type="entry name" value="Kazrin_N"/>
</dbReference>
<dbReference type="InterPro" id="IPR013761">
    <property type="entry name" value="SAM/pointed_sf"/>
</dbReference>
<keyword evidence="1" id="KW-0175">Coiled coil</keyword>
<feature type="domain" description="SAM" evidence="3">
    <location>
        <begin position="505"/>
        <end position="561"/>
    </location>
</feature>
<dbReference type="Ensembl" id="ENSFHET00000025495.1">
    <property type="protein sequence ID" value="ENSFHEP00000032266.1"/>
    <property type="gene ID" value="ENSFHEG00000018698.1"/>
</dbReference>
<dbReference type="InterPro" id="IPR001660">
    <property type="entry name" value="SAM"/>
</dbReference>
<dbReference type="InterPro" id="IPR037614">
    <property type="entry name" value="Kazrin"/>
</dbReference>
<evidence type="ECO:0000313" key="4">
    <source>
        <dbReference type="Ensembl" id="ENSFHEP00000032266.1"/>
    </source>
</evidence>
<evidence type="ECO:0000313" key="5">
    <source>
        <dbReference type="Proteomes" id="UP000265000"/>
    </source>
</evidence>
<evidence type="ECO:0000259" key="3">
    <source>
        <dbReference type="PROSITE" id="PS50105"/>
    </source>
</evidence>
<evidence type="ECO:0000256" key="1">
    <source>
        <dbReference type="SAM" id="Coils"/>
    </source>
</evidence>
<dbReference type="Pfam" id="PF25986">
    <property type="entry name" value="Kazrin"/>
    <property type="match status" value="1"/>
</dbReference>
<name>A0A3Q2QW99_FUNHE</name>
<dbReference type="SMART" id="SM00454">
    <property type="entry name" value="SAM"/>
    <property type="match status" value="3"/>
</dbReference>
<sequence>MMEDNKQLAHRIDGAIQSASQEVTNLRSELSATSRKLAELGAGCMFPPASSGYSLGSPPSETWLENPLREVPRPLLRDEVVQLQDEVHLLRQMKDMLSKDLEETQGGCSANLLSATELRMQLGDKEQELDRAKEALQAMKADRKRLKAEKSELVSQMQQLYATLESREEQLREFIRNYNQHRKESEDAVNVLAKEKDVLEREKWDLRRQTKESTEQANVLRSQIDMKENRIKELEAELSMAKQSLATLTKDVPKRQSLVVQPEPVVNGSQEWVTQVDLPLTAAIRQSQQTLYHGHNADRQAVVRISPCHTRQPSVISDASAADGDRSSTPSDINSPRHRTHSLCNVRESMEDLEDQKRKKKKDKMTLGSLSRVFTRSKQRKSMDPGLFDDSDTQHSMSDGEEQLDRLQQAELTRNTCMSLWRAGAVQAWMEVVMGMPMYIRACSENVKSGKVLLSLTDEDLELGLGISNQIHRRKVRLAIEDYRRAEGELSKASELDHHWVSTSWLSDVGLPQYSQTFQNNLVDGRVLNSLSRRDLERFLNISDHFHQTSLLLAIQLLQMLSFDKEALQLRRLKCEHENRDPLVWTCHRVMKWIKDIDLKEFAENLQGKGIHGAVIALDQSFDTEALAKALGIPGNKHMLHRHLYEEMKSLSAPLSPLRLRADSHSVERGLGFHGNCGSLPREARVHAVPRAKGSPMHTFKSVEITNV</sequence>
<accession>A0A3Q2QW99</accession>
<dbReference type="Gene3D" id="1.10.150.50">
    <property type="entry name" value="Transcription Factor, Ets-1"/>
    <property type="match status" value="3"/>
</dbReference>
<feature type="domain" description="SAM" evidence="3">
    <location>
        <begin position="421"/>
        <end position="486"/>
    </location>
</feature>
<protein>
    <submittedName>
        <fullName evidence="4">Kazrin, periplakin interacting protein b</fullName>
    </submittedName>
</protein>
<dbReference type="Proteomes" id="UP000265000">
    <property type="component" value="Unplaced"/>
</dbReference>
<organism evidence="4 5">
    <name type="scientific">Fundulus heteroclitus</name>
    <name type="common">Killifish</name>
    <name type="synonym">Mummichog</name>
    <dbReference type="NCBI Taxonomy" id="8078"/>
    <lineage>
        <taxon>Eukaryota</taxon>
        <taxon>Metazoa</taxon>
        <taxon>Chordata</taxon>
        <taxon>Craniata</taxon>
        <taxon>Vertebrata</taxon>
        <taxon>Euteleostomi</taxon>
        <taxon>Actinopterygii</taxon>
        <taxon>Neopterygii</taxon>
        <taxon>Teleostei</taxon>
        <taxon>Neoteleostei</taxon>
        <taxon>Acanthomorphata</taxon>
        <taxon>Ovalentaria</taxon>
        <taxon>Atherinomorphae</taxon>
        <taxon>Cyprinodontiformes</taxon>
        <taxon>Fundulidae</taxon>
        <taxon>Fundulus</taxon>
    </lineage>
</organism>
<dbReference type="PANTHER" id="PTHR12776:SF2">
    <property type="entry name" value="KAZRIN ISOFORM X1"/>
    <property type="match status" value="1"/>
</dbReference>